<keyword evidence="12" id="KW-1185">Reference proteome</keyword>
<dbReference type="Gene3D" id="3.20.20.70">
    <property type="entry name" value="Aldolase class I"/>
    <property type="match status" value="1"/>
</dbReference>
<keyword evidence="4" id="KW-0732">Signal</keyword>
<reference evidence="10" key="2">
    <citation type="submission" date="2010-07" db="EMBL/GenBank/DDBJ databases">
        <authorList>
            <consortium name="The Broad Institute Genome Sequencing Platform"/>
            <consortium name="Broad Institute Genome Sequencing Center for Infectious Disease"/>
            <person name="Ma L.-J."/>
            <person name="Dead R."/>
            <person name="Young S."/>
            <person name="Zeng Q."/>
            <person name="Koehrsen M."/>
            <person name="Alvarado L."/>
            <person name="Berlin A."/>
            <person name="Chapman S.B."/>
            <person name="Chen Z."/>
            <person name="Freedman E."/>
            <person name="Gellesch M."/>
            <person name="Goldberg J."/>
            <person name="Griggs A."/>
            <person name="Gujja S."/>
            <person name="Heilman E.R."/>
            <person name="Heiman D."/>
            <person name="Hepburn T."/>
            <person name="Howarth C."/>
            <person name="Jen D."/>
            <person name="Larson L."/>
            <person name="Mehta T."/>
            <person name="Neiman D."/>
            <person name="Pearson M."/>
            <person name="Roberts A."/>
            <person name="Saif S."/>
            <person name="Shea T."/>
            <person name="Shenoy N."/>
            <person name="Sisk P."/>
            <person name="Stolte C."/>
            <person name="Sykes S."/>
            <person name="Walk T."/>
            <person name="White J."/>
            <person name="Yandava C."/>
            <person name="Haas B."/>
            <person name="Nusbaum C."/>
            <person name="Birren B."/>
        </authorList>
    </citation>
    <scope>NUCLEOTIDE SEQUENCE</scope>
    <source>
        <strain evidence="10">R3-111a-1</strain>
    </source>
</reference>
<accession>J3P197</accession>
<dbReference type="CDD" id="cd04081">
    <property type="entry name" value="CBM35_galactosidase-like"/>
    <property type="match status" value="1"/>
</dbReference>
<evidence type="ECO:0000313" key="11">
    <source>
        <dbReference type="EnsemblFungi" id="EJT77382"/>
    </source>
</evidence>
<comment type="catalytic activity">
    <reaction evidence="1 7">
        <text>Hydrolysis of terminal, non-reducing alpha-D-galactose residues in alpha-D-galactosides, including galactose oligosaccharides, galactomannans and galactolipids.</text>
        <dbReference type="EC" id="3.2.1.22"/>
    </reaction>
</comment>
<feature type="domain" description="Alpha galactosidase C-terminal" evidence="9">
    <location>
        <begin position="338"/>
        <end position="412"/>
    </location>
</feature>
<dbReference type="Gene3D" id="2.60.120.260">
    <property type="entry name" value="Galactose-binding domain-like"/>
    <property type="match status" value="1"/>
</dbReference>
<name>J3P197_GAET3</name>
<dbReference type="GO" id="GO:0004557">
    <property type="term" value="F:alpha-galactosidase activity"/>
    <property type="evidence" value="ECO:0007669"/>
    <property type="project" value="UniProtKB-EC"/>
</dbReference>
<reference evidence="12" key="1">
    <citation type="submission" date="2010-07" db="EMBL/GenBank/DDBJ databases">
        <title>The genome sequence of Gaeumannomyces graminis var. tritici strain R3-111a-1.</title>
        <authorList>
            <consortium name="The Broad Institute Genome Sequencing Platform"/>
            <person name="Ma L.-J."/>
            <person name="Dead R."/>
            <person name="Young S."/>
            <person name="Zeng Q."/>
            <person name="Koehrsen M."/>
            <person name="Alvarado L."/>
            <person name="Berlin A."/>
            <person name="Chapman S.B."/>
            <person name="Chen Z."/>
            <person name="Freedman E."/>
            <person name="Gellesch M."/>
            <person name="Goldberg J."/>
            <person name="Griggs A."/>
            <person name="Gujja S."/>
            <person name="Heilman E.R."/>
            <person name="Heiman D."/>
            <person name="Hepburn T."/>
            <person name="Howarth C."/>
            <person name="Jen D."/>
            <person name="Larson L."/>
            <person name="Mehta T."/>
            <person name="Neiman D."/>
            <person name="Pearson M."/>
            <person name="Roberts A."/>
            <person name="Saif S."/>
            <person name="Shea T."/>
            <person name="Shenoy N."/>
            <person name="Sisk P."/>
            <person name="Stolte C."/>
            <person name="Sykes S."/>
            <person name="Walk T."/>
            <person name="White J."/>
            <person name="Yandava C."/>
            <person name="Haas B."/>
            <person name="Nusbaum C."/>
            <person name="Birren B."/>
        </authorList>
    </citation>
    <scope>NUCLEOTIDE SEQUENCE [LARGE SCALE GENOMIC DNA]</scope>
    <source>
        <strain evidence="12">R3-111a-1</strain>
    </source>
</reference>
<keyword evidence="5 7" id="KW-0378">Hydrolase</keyword>
<protein>
    <recommendedName>
        <fullName evidence="3 7">Alpha-galactosidase</fullName>
        <ecNumber evidence="3 7">3.2.1.22</ecNumber>
    </recommendedName>
    <alternativeName>
        <fullName evidence="7">Melibiase</fullName>
    </alternativeName>
</protein>
<evidence type="ECO:0000256" key="2">
    <source>
        <dbReference type="ARBA" id="ARBA00009743"/>
    </source>
</evidence>
<dbReference type="VEuPathDB" id="FungiDB:GGTG_07294"/>
<dbReference type="EMBL" id="GL385397">
    <property type="protein sequence ID" value="EJT77382.1"/>
    <property type="molecule type" value="Genomic_DNA"/>
</dbReference>
<dbReference type="Gene3D" id="2.60.40.1180">
    <property type="entry name" value="Golgi alpha-mannosidase II"/>
    <property type="match status" value="1"/>
</dbReference>
<dbReference type="InterPro" id="IPR002241">
    <property type="entry name" value="Glyco_hydro_27"/>
</dbReference>
<evidence type="ECO:0000256" key="3">
    <source>
        <dbReference type="ARBA" id="ARBA00012755"/>
    </source>
</evidence>
<dbReference type="Proteomes" id="UP000006039">
    <property type="component" value="Unassembled WGS sequence"/>
</dbReference>
<dbReference type="EC" id="3.2.1.22" evidence="3 7"/>
<dbReference type="eggNOG" id="KOG2366">
    <property type="taxonomic scope" value="Eukaryota"/>
</dbReference>
<dbReference type="EnsemblFungi" id="EJT77382">
    <property type="protein sequence ID" value="EJT77382"/>
    <property type="gene ID" value="GGTG_07294"/>
</dbReference>
<reference evidence="11" key="5">
    <citation type="submission" date="2018-04" db="UniProtKB">
        <authorList>
            <consortium name="EnsemblFungi"/>
        </authorList>
    </citation>
    <scope>IDENTIFICATION</scope>
    <source>
        <strain evidence="11">R3-111a-1</strain>
    </source>
</reference>
<dbReference type="STRING" id="644352.J3P197"/>
<dbReference type="InterPro" id="IPR013780">
    <property type="entry name" value="Glyco_hydro_b"/>
</dbReference>
<dbReference type="SUPFAM" id="SSF51011">
    <property type="entry name" value="Glycosyl hydrolase domain"/>
    <property type="match status" value="1"/>
</dbReference>
<evidence type="ECO:0000313" key="10">
    <source>
        <dbReference type="EMBL" id="EJT77382.1"/>
    </source>
</evidence>
<dbReference type="PRINTS" id="PR00740">
    <property type="entry name" value="GLHYDRLASE27"/>
</dbReference>
<dbReference type="Pfam" id="PF16499">
    <property type="entry name" value="Melibiase_2"/>
    <property type="match status" value="1"/>
</dbReference>
<dbReference type="GeneID" id="20347752"/>
<proteinExistence type="inferred from homology"/>
<evidence type="ECO:0000256" key="1">
    <source>
        <dbReference type="ARBA" id="ARBA00001255"/>
    </source>
</evidence>
<reference evidence="10" key="3">
    <citation type="submission" date="2010-09" db="EMBL/GenBank/DDBJ databases">
        <title>Annotation of Gaeumannomyces graminis var. tritici R3-111a-1.</title>
        <authorList>
            <consortium name="The Broad Institute Genome Sequencing Platform"/>
            <person name="Ma L.-J."/>
            <person name="Dead R."/>
            <person name="Young S.K."/>
            <person name="Zeng Q."/>
            <person name="Gargeya S."/>
            <person name="Fitzgerald M."/>
            <person name="Haas B."/>
            <person name="Abouelleil A."/>
            <person name="Alvarado L."/>
            <person name="Arachchi H.M."/>
            <person name="Berlin A."/>
            <person name="Brown A."/>
            <person name="Chapman S.B."/>
            <person name="Chen Z."/>
            <person name="Dunbar C."/>
            <person name="Freedman E."/>
            <person name="Gearin G."/>
            <person name="Gellesch M."/>
            <person name="Goldberg J."/>
            <person name="Griggs A."/>
            <person name="Gujja S."/>
            <person name="Heiman D."/>
            <person name="Howarth C."/>
            <person name="Larson L."/>
            <person name="Lui A."/>
            <person name="MacDonald P.J.P."/>
            <person name="Mehta T."/>
            <person name="Montmayeur A."/>
            <person name="Murphy C."/>
            <person name="Neiman D."/>
            <person name="Pearson M."/>
            <person name="Priest M."/>
            <person name="Roberts A."/>
            <person name="Saif S."/>
            <person name="Shea T."/>
            <person name="Shenoy N."/>
            <person name="Sisk P."/>
            <person name="Stolte C."/>
            <person name="Sykes S."/>
            <person name="Yandava C."/>
            <person name="Wortman J."/>
            <person name="Nusbaum C."/>
            <person name="Birren B."/>
        </authorList>
    </citation>
    <scope>NUCLEOTIDE SEQUENCE</scope>
    <source>
        <strain evidence="10">R3-111a-1</strain>
    </source>
</reference>
<evidence type="ECO:0000313" key="12">
    <source>
        <dbReference type="Proteomes" id="UP000006039"/>
    </source>
</evidence>
<dbReference type="FunFam" id="3.20.20.70:FF:000197">
    <property type="entry name" value="Alpha-galactosidase"/>
    <property type="match status" value="1"/>
</dbReference>
<evidence type="ECO:0000256" key="5">
    <source>
        <dbReference type="ARBA" id="ARBA00022801"/>
    </source>
</evidence>
<feature type="region of interest" description="Disordered" evidence="8">
    <location>
        <begin position="1"/>
        <end position="22"/>
    </location>
</feature>
<dbReference type="SUPFAM" id="SSF51445">
    <property type="entry name" value="(Trans)glycosidases"/>
    <property type="match status" value="1"/>
</dbReference>
<organism evidence="10">
    <name type="scientific">Gaeumannomyces tritici (strain R3-111a-1)</name>
    <name type="common">Wheat and barley take-all root rot fungus</name>
    <name type="synonym">Gaeumannomyces graminis var. tritici</name>
    <dbReference type="NCBI Taxonomy" id="644352"/>
    <lineage>
        <taxon>Eukaryota</taxon>
        <taxon>Fungi</taxon>
        <taxon>Dikarya</taxon>
        <taxon>Ascomycota</taxon>
        <taxon>Pezizomycotina</taxon>
        <taxon>Sordariomycetes</taxon>
        <taxon>Sordariomycetidae</taxon>
        <taxon>Magnaporthales</taxon>
        <taxon>Magnaporthaceae</taxon>
        <taxon>Gaeumannomyces</taxon>
    </lineage>
</organism>
<sequence>MARGPTLLPSRPSGHSDVKMPAAPTSHLNRAALAAALAVAVADATPPMGWNSYNTFGCSPSEEHIKTSARGLVDLGFRDLGYKTVTVDCGWNGRDRDAQGRLQWNETRFPSGGRALGDFVHGLGLRFGLYSGAGYLQCGSTDLPASLGFEEVDAASFAEWGGDSLKYDNCYATSRTVMVDSDSAEAKSPARFLKMGRLLKETGRDIAYWLCQWGIGENVPAWAAATGQSWRMSNDIYDSWRSIWRIVNQAVPHARHTRPGAYADLDMLVVGLGGLTLEEERFHFGMWSIMKSPLHIGAVVDQGRTRPASLDIMRNREVIALNQDPLSRAARLALRDTEGEWDVWVGDLSGGRKVVGVANWRNESQTVPLDLPFVGVASAAAARDVWAAADLGAVAGTRQVALAAHELKLLVLDGIEGAPAPSSRDGGGGGGGGLYYHPATAAALGGGAVLRSCAGSTHGCAPVGHKVGDVGERATVRFGNVSVAAGGAKYVGVDFINYDYAFQTAWGWGHNTRNMTVSVNGGPARRWAFPLGGNDWFETGRLNIRLDGFRAGDNEVEFAGVAGSGFAPDLVGFEVYE</sequence>
<dbReference type="InterPro" id="IPR041233">
    <property type="entry name" value="Melibiase_C"/>
</dbReference>
<evidence type="ECO:0000256" key="6">
    <source>
        <dbReference type="ARBA" id="ARBA00023295"/>
    </source>
</evidence>
<comment type="similarity">
    <text evidence="2 7">Belongs to the glycosyl hydrolase 27 family.</text>
</comment>
<dbReference type="AlphaFoldDB" id="J3P197"/>
<keyword evidence="6 7" id="KW-0326">Glycosidase</keyword>
<keyword evidence="7" id="KW-1015">Disulfide bond</keyword>
<dbReference type="CDD" id="cd14792">
    <property type="entry name" value="GH27"/>
    <property type="match status" value="1"/>
</dbReference>
<dbReference type="Pfam" id="PF17801">
    <property type="entry name" value="Melibiase_C"/>
    <property type="match status" value="1"/>
</dbReference>
<evidence type="ECO:0000256" key="7">
    <source>
        <dbReference type="RuleBase" id="RU361168"/>
    </source>
</evidence>
<dbReference type="RefSeq" id="XP_009223382.1">
    <property type="nucleotide sequence ID" value="XM_009225118.1"/>
</dbReference>
<dbReference type="OrthoDB" id="5795902at2759"/>
<reference evidence="11" key="4">
    <citation type="journal article" date="2015" name="G3 (Bethesda)">
        <title>Genome sequences of three phytopathogenic species of the Magnaporthaceae family of fungi.</title>
        <authorList>
            <person name="Okagaki L.H."/>
            <person name="Nunes C.C."/>
            <person name="Sailsbery J."/>
            <person name="Clay B."/>
            <person name="Brown D."/>
            <person name="John T."/>
            <person name="Oh Y."/>
            <person name="Young N."/>
            <person name="Fitzgerald M."/>
            <person name="Haas B.J."/>
            <person name="Zeng Q."/>
            <person name="Young S."/>
            <person name="Adiconis X."/>
            <person name="Fan L."/>
            <person name="Levin J.Z."/>
            <person name="Mitchell T.K."/>
            <person name="Okubara P.A."/>
            <person name="Farman M.L."/>
            <person name="Kohn L.M."/>
            <person name="Birren B."/>
            <person name="Ma L.-J."/>
            <person name="Dean R.A."/>
        </authorList>
    </citation>
    <scope>NUCLEOTIDE SEQUENCE</scope>
    <source>
        <strain evidence="11">R3-111a-1</strain>
    </source>
</reference>
<dbReference type="InterPro" id="IPR013785">
    <property type="entry name" value="Aldolase_TIM"/>
</dbReference>
<dbReference type="HOGENOM" id="CLU_013093_3_0_1"/>
<dbReference type="PANTHER" id="PTHR11452:SF75">
    <property type="entry name" value="ALPHA-GALACTOSIDASE MEL1"/>
    <property type="match status" value="1"/>
</dbReference>
<dbReference type="PANTHER" id="PTHR11452">
    <property type="entry name" value="ALPHA-GALACTOSIDASE/ALPHA-N-ACETYLGALACTOSAMINIDASE"/>
    <property type="match status" value="1"/>
</dbReference>
<dbReference type="GO" id="GO:0005975">
    <property type="term" value="P:carbohydrate metabolic process"/>
    <property type="evidence" value="ECO:0007669"/>
    <property type="project" value="InterPro"/>
</dbReference>
<evidence type="ECO:0000256" key="8">
    <source>
        <dbReference type="SAM" id="MobiDB-lite"/>
    </source>
</evidence>
<dbReference type="InterPro" id="IPR017853">
    <property type="entry name" value="GH"/>
</dbReference>
<evidence type="ECO:0000259" key="9">
    <source>
        <dbReference type="Pfam" id="PF17801"/>
    </source>
</evidence>
<gene>
    <name evidence="11" type="primary">20347752</name>
    <name evidence="10" type="ORF">GGTG_07294</name>
</gene>
<evidence type="ECO:0000256" key="4">
    <source>
        <dbReference type="ARBA" id="ARBA00022729"/>
    </source>
</evidence>